<sequence>MVLSNNCLAEKHISNTIEKFFSCTHIPIKAFKWDGTIIHSIGYDTRLNKVFDHNDIYERIENEIIKKDESSIVTIDCLDKVNFTACYICPRTVERGIYILGPYSIEKTNNMEFLYKPSSCVPHLISLLRMIGKDSLYIRQSMSSQNSPYSFHVKRAIDYIEARYSEQITLTDICNYLKINKCYFCTIFKKETKKTFTQVLNEIRIEKSKELLLKKNISILEVALSVGFNNQNYYNMTFKKLTNKTPLEFRNQNH</sequence>
<evidence type="ECO:0000256" key="3">
    <source>
        <dbReference type="ARBA" id="ARBA00023163"/>
    </source>
</evidence>
<dbReference type="RefSeq" id="WP_216516905.1">
    <property type="nucleotide sequence ID" value="NZ_JAHLPM010000002.1"/>
</dbReference>
<evidence type="ECO:0000256" key="2">
    <source>
        <dbReference type="ARBA" id="ARBA00023125"/>
    </source>
</evidence>
<name>A0ABS6E2K4_9FIRM</name>
<organism evidence="5 6">
    <name type="scientific">Tissierella simiarum</name>
    <dbReference type="NCBI Taxonomy" id="2841534"/>
    <lineage>
        <taxon>Bacteria</taxon>
        <taxon>Bacillati</taxon>
        <taxon>Bacillota</taxon>
        <taxon>Tissierellia</taxon>
        <taxon>Tissierellales</taxon>
        <taxon>Tissierellaceae</taxon>
        <taxon>Tissierella</taxon>
    </lineage>
</organism>
<dbReference type="SMART" id="SM00342">
    <property type="entry name" value="HTH_ARAC"/>
    <property type="match status" value="1"/>
</dbReference>
<dbReference type="InterPro" id="IPR018060">
    <property type="entry name" value="HTH_AraC"/>
</dbReference>
<dbReference type="PANTHER" id="PTHR43280">
    <property type="entry name" value="ARAC-FAMILY TRANSCRIPTIONAL REGULATOR"/>
    <property type="match status" value="1"/>
</dbReference>
<protein>
    <submittedName>
        <fullName evidence="5">AraC family transcriptional regulator</fullName>
    </submittedName>
</protein>
<reference evidence="5 6" key="1">
    <citation type="submission" date="2021-06" db="EMBL/GenBank/DDBJ databases">
        <authorList>
            <person name="Sun Q."/>
            <person name="Li D."/>
        </authorList>
    </citation>
    <scope>NUCLEOTIDE SEQUENCE [LARGE SCALE GENOMIC DNA]</scope>
    <source>
        <strain evidence="5 6">MSJ-40</strain>
    </source>
</reference>
<evidence type="ECO:0000313" key="6">
    <source>
        <dbReference type="Proteomes" id="UP000749471"/>
    </source>
</evidence>
<dbReference type="Pfam" id="PF12833">
    <property type="entry name" value="HTH_18"/>
    <property type="match status" value="1"/>
</dbReference>
<proteinExistence type="predicted"/>
<dbReference type="PROSITE" id="PS01124">
    <property type="entry name" value="HTH_ARAC_FAMILY_2"/>
    <property type="match status" value="1"/>
</dbReference>
<evidence type="ECO:0000313" key="5">
    <source>
        <dbReference type="EMBL" id="MBU5437129.1"/>
    </source>
</evidence>
<dbReference type="Proteomes" id="UP000749471">
    <property type="component" value="Unassembled WGS sequence"/>
</dbReference>
<keyword evidence="6" id="KW-1185">Reference proteome</keyword>
<keyword evidence="3" id="KW-0804">Transcription</keyword>
<comment type="caution">
    <text evidence="5">The sequence shown here is derived from an EMBL/GenBank/DDBJ whole genome shotgun (WGS) entry which is preliminary data.</text>
</comment>
<dbReference type="InterPro" id="IPR018062">
    <property type="entry name" value="HTH_AraC-typ_CS"/>
</dbReference>
<dbReference type="PANTHER" id="PTHR43280:SF28">
    <property type="entry name" value="HTH-TYPE TRANSCRIPTIONAL ACTIVATOR RHAS"/>
    <property type="match status" value="1"/>
</dbReference>
<dbReference type="PROSITE" id="PS00041">
    <property type="entry name" value="HTH_ARAC_FAMILY_1"/>
    <property type="match status" value="1"/>
</dbReference>
<evidence type="ECO:0000256" key="1">
    <source>
        <dbReference type="ARBA" id="ARBA00023015"/>
    </source>
</evidence>
<keyword evidence="2" id="KW-0238">DNA-binding</keyword>
<gene>
    <name evidence="5" type="ORF">KQI42_03850</name>
</gene>
<accession>A0ABS6E2K4</accession>
<keyword evidence="1" id="KW-0805">Transcription regulation</keyword>
<feature type="domain" description="HTH araC/xylS-type" evidence="4">
    <location>
        <begin position="154"/>
        <end position="252"/>
    </location>
</feature>
<evidence type="ECO:0000259" key="4">
    <source>
        <dbReference type="PROSITE" id="PS01124"/>
    </source>
</evidence>
<dbReference type="EMBL" id="JAHLPM010000002">
    <property type="protein sequence ID" value="MBU5437129.1"/>
    <property type="molecule type" value="Genomic_DNA"/>
</dbReference>